<evidence type="ECO:0000313" key="2">
    <source>
        <dbReference type="EMBL" id="GAF73595.1"/>
    </source>
</evidence>
<dbReference type="SUPFAM" id="SSF53335">
    <property type="entry name" value="S-adenosyl-L-methionine-dependent methyltransferases"/>
    <property type="match status" value="1"/>
</dbReference>
<dbReference type="Gene3D" id="3.40.50.150">
    <property type="entry name" value="Vaccinia Virus protein VP39"/>
    <property type="match status" value="1"/>
</dbReference>
<dbReference type="AlphaFoldDB" id="X0TC08"/>
<dbReference type="EMBL" id="BARS01001572">
    <property type="protein sequence ID" value="GAF73595.1"/>
    <property type="molecule type" value="Genomic_DNA"/>
</dbReference>
<dbReference type="Pfam" id="PF13649">
    <property type="entry name" value="Methyltransf_25"/>
    <property type="match status" value="1"/>
</dbReference>
<feature type="domain" description="Methyltransferase" evidence="1">
    <location>
        <begin position="27"/>
        <end position="118"/>
    </location>
</feature>
<proteinExistence type="predicted"/>
<protein>
    <recommendedName>
        <fullName evidence="1">Methyltransferase domain-containing protein</fullName>
    </recommendedName>
</protein>
<sequence>AGSRQWKDKVRQILEMTDEKDGYCLLLGLGTGELLYQLVSQSELHIVALDKDPGKVEAIRRKLDKAGLYGNRVAVHVGDITTMRLPPYMANLVVSEDRSQKSALSSVLVERVFHSLRPYGGTACFLAPQSEHIKIMRQVLESKLPGSEITSSGNFIMLTRAGPLTDSADWTHQYGDSANTVMSRDKRVKAPLGLLWFGGPSNDKILPRHGHGPSPQVAAGRLFIEGRNMLRAVDVYTGRLLWERDFKDIGKYYDNTSH</sequence>
<evidence type="ECO:0000259" key="1">
    <source>
        <dbReference type="Pfam" id="PF13649"/>
    </source>
</evidence>
<dbReference type="InterPro" id="IPR011047">
    <property type="entry name" value="Quinoprotein_ADH-like_sf"/>
</dbReference>
<feature type="non-terminal residue" evidence="2">
    <location>
        <position position="1"/>
    </location>
</feature>
<accession>X0TC08</accession>
<dbReference type="InterPro" id="IPR029063">
    <property type="entry name" value="SAM-dependent_MTases_sf"/>
</dbReference>
<reference evidence="2" key="1">
    <citation type="journal article" date="2014" name="Front. Microbiol.">
        <title>High frequency of phylogenetically diverse reductive dehalogenase-homologous genes in deep subseafloor sedimentary metagenomes.</title>
        <authorList>
            <person name="Kawai M."/>
            <person name="Futagami T."/>
            <person name="Toyoda A."/>
            <person name="Takaki Y."/>
            <person name="Nishi S."/>
            <person name="Hori S."/>
            <person name="Arai W."/>
            <person name="Tsubouchi T."/>
            <person name="Morono Y."/>
            <person name="Uchiyama I."/>
            <person name="Ito T."/>
            <person name="Fujiyama A."/>
            <person name="Inagaki F."/>
            <person name="Takami H."/>
        </authorList>
    </citation>
    <scope>NUCLEOTIDE SEQUENCE</scope>
    <source>
        <strain evidence="2">Expedition CK06-06</strain>
    </source>
</reference>
<organism evidence="2">
    <name type="scientific">marine sediment metagenome</name>
    <dbReference type="NCBI Taxonomy" id="412755"/>
    <lineage>
        <taxon>unclassified sequences</taxon>
        <taxon>metagenomes</taxon>
        <taxon>ecological metagenomes</taxon>
    </lineage>
</organism>
<comment type="caution">
    <text evidence="2">The sequence shown here is derived from an EMBL/GenBank/DDBJ whole genome shotgun (WGS) entry which is preliminary data.</text>
</comment>
<name>X0TC08_9ZZZZ</name>
<dbReference type="SUPFAM" id="SSF50998">
    <property type="entry name" value="Quinoprotein alcohol dehydrogenase-like"/>
    <property type="match status" value="1"/>
</dbReference>
<gene>
    <name evidence="2" type="ORF">S01H1_03012</name>
</gene>
<feature type="non-terminal residue" evidence="2">
    <location>
        <position position="258"/>
    </location>
</feature>
<dbReference type="InterPro" id="IPR041698">
    <property type="entry name" value="Methyltransf_25"/>
</dbReference>